<reference evidence="2" key="2">
    <citation type="journal article" date="2021" name="PeerJ">
        <title>Extensive microbial diversity within the chicken gut microbiome revealed by metagenomics and culture.</title>
        <authorList>
            <person name="Gilroy R."/>
            <person name="Ravi A."/>
            <person name="Getino M."/>
            <person name="Pursley I."/>
            <person name="Horton D.L."/>
            <person name="Alikhan N.F."/>
            <person name="Baker D."/>
            <person name="Gharbi K."/>
            <person name="Hall N."/>
            <person name="Watson M."/>
            <person name="Adriaenssens E.M."/>
            <person name="Foster-Nyarko E."/>
            <person name="Jarju S."/>
            <person name="Secka A."/>
            <person name="Antonio M."/>
            <person name="Oren A."/>
            <person name="Chaudhuri R.R."/>
            <person name="La Ragione R."/>
            <person name="Hildebrand F."/>
            <person name="Pallen M.J."/>
        </authorList>
    </citation>
    <scope>NUCLEOTIDE SEQUENCE</scope>
    <source>
        <strain evidence="2">ChiW13-3771</strain>
    </source>
</reference>
<proteinExistence type="predicted"/>
<dbReference type="InterPro" id="IPR010982">
    <property type="entry name" value="Lambda_DNA-bd_dom_sf"/>
</dbReference>
<gene>
    <name evidence="2" type="ORF">IAC96_05590</name>
</gene>
<name>A0A9D1EE52_9FIRM</name>
<dbReference type="Proteomes" id="UP000824201">
    <property type="component" value="Unassembled WGS sequence"/>
</dbReference>
<evidence type="ECO:0000313" key="2">
    <source>
        <dbReference type="EMBL" id="HIR88406.1"/>
    </source>
</evidence>
<dbReference type="Gene3D" id="1.10.260.40">
    <property type="entry name" value="lambda repressor-like DNA-binding domains"/>
    <property type="match status" value="1"/>
</dbReference>
<accession>A0A9D1EE52</accession>
<dbReference type="SMART" id="SM00530">
    <property type="entry name" value="HTH_XRE"/>
    <property type="match status" value="1"/>
</dbReference>
<dbReference type="Pfam" id="PF13443">
    <property type="entry name" value="HTH_26"/>
    <property type="match status" value="1"/>
</dbReference>
<evidence type="ECO:0000313" key="3">
    <source>
        <dbReference type="Proteomes" id="UP000824201"/>
    </source>
</evidence>
<protein>
    <submittedName>
        <fullName evidence="2">Helix-turn-helix transcriptional regulator</fullName>
    </submittedName>
</protein>
<dbReference type="AlphaFoldDB" id="A0A9D1EE52"/>
<dbReference type="EMBL" id="DVHN01000062">
    <property type="protein sequence ID" value="HIR88406.1"/>
    <property type="molecule type" value="Genomic_DNA"/>
</dbReference>
<organism evidence="2 3">
    <name type="scientific">Candidatus Fimimorpha faecalis</name>
    <dbReference type="NCBI Taxonomy" id="2840824"/>
    <lineage>
        <taxon>Bacteria</taxon>
        <taxon>Bacillati</taxon>
        <taxon>Bacillota</taxon>
        <taxon>Clostridia</taxon>
        <taxon>Eubacteriales</taxon>
        <taxon>Candidatus Fimimorpha</taxon>
    </lineage>
</organism>
<sequence>MKEEFVMERILELCKERGWTKYRLSKETGIPSSTINNLIKRTNTPTIPTLIKICNAFGITMAQFFSDGEQVSLTVEQRELLRCWNRMELEEKCRTAAFISGILGDRGDSICMEDKIERKTMR</sequence>
<dbReference type="InterPro" id="IPR001387">
    <property type="entry name" value="Cro/C1-type_HTH"/>
</dbReference>
<dbReference type="SUPFAM" id="SSF47413">
    <property type="entry name" value="lambda repressor-like DNA-binding domains"/>
    <property type="match status" value="1"/>
</dbReference>
<reference evidence="2" key="1">
    <citation type="submission" date="2020-10" db="EMBL/GenBank/DDBJ databases">
        <authorList>
            <person name="Gilroy R."/>
        </authorList>
    </citation>
    <scope>NUCLEOTIDE SEQUENCE</scope>
    <source>
        <strain evidence="2">ChiW13-3771</strain>
    </source>
</reference>
<dbReference type="GO" id="GO:0003677">
    <property type="term" value="F:DNA binding"/>
    <property type="evidence" value="ECO:0007669"/>
    <property type="project" value="InterPro"/>
</dbReference>
<dbReference type="CDD" id="cd00093">
    <property type="entry name" value="HTH_XRE"/>
    <property type="match status" value="1"/>
</dbReference>
<evidence type="ECO:0000259" key="1">
    <source>
        <dbReference type="PROSITE" id="PS50943"/>
    </source>
</evidence>
<comment type="caution">
    <text evidence="2">The sequence shown here is derived from an EMBL/GenBank/DDBJ whole genome shotgun (WGS) entry which is preliminary data.</text>
</comment>
<dbReference type="PROSITE" id="PS50943">
    <property type="entry name" value="HTH_CROC1"/>
    <property type="match status" value="1"/>
</dbReference>
<feature type="domain" description="HTH cro/C1-type" evidence="1">
    <location>
        <begin position="10"/>
        <end position="64"/>
    </location>
</feature>